<name>A0AAW8EAD4_VARPD</name>
<dbReference type="PANTHER" id="PTHR35936">
    <property type="entry name" value="MEMBRANE-BOUND LYTIC MUREIN TRANSGLYCOSYLASE F"/>
    <property type="match status" value="1"/>
</dbReference>
<dbReference type="EMBL" id="JAUSRV010000002">
    <property type="protein sequence ID" value="MDP9969701.1"/>
    <property type="molecule type" value="Genomic_DNA"/>
</dbReference>
<feature type="chain" id="PRO_5043398390" evidence="2">
    <location>
        <begin position="36"/>
        <end position="296"/>
    </location>
</feature>
<dbReference type="PANTHER" id="PTHR35936:SF17">
    <property type="entry name" value="ARGININE-BINDING EXTRACELLULAR PROTEIN ARTP"/>
    <property type="match status" value="1"/>
</dbReference>
<organism evidence="4 5">
    <name type="scientific">Variovorax paradoxus</name>
    <dbReference type="NCBI Taxonomy" id="34073"/>
    <lineage>
        <taxon>Bacteria</taxon>
        <taxon>Pseudomonadati</taxon>
        <taxon>Pseudomonadota</taxon>
        <taxon>Betaproteobacteria</taxon>
        <taxon>Burkholderiales</taxon>
        <taxon>Comamonadaceae</taxon>
        <taxon>Variovorax</taxon>
    </lineage>
</organism>
<gene>
    <name evidence="4" type="ORF">J2W39_000929</name>
</gene>
<dbReference type="NCBIfam" id="TIGR03871">
    <property type="entry name" value="ABC_peri_MoxJ_2"/>
    <property type="match status" value="1"/>
</dbReference>
<dbReference type="SUPFAM" id="SSF53850">
    <property type="entry name" value="Periplasmic binding protein-like II"/>
    <property type="match status" value="1"/>
</dbReference>
<proteinExistence type="predicted"/>
<evidence type="ECO:0000313" key="5">
    <source>
        <dbReference type="Proteomes" id="UP001224845"/>
    </source>
</evidence>
<keyword evidence="1 2" id="KW-0732">Signal</keyword>
<feature type="signal peptide" evidence="2">
    <location>
        <begin position="1"/>
        <end position="35"/>
    </location>
</feature>
<dbReference type="Proteomes" id="UP001224845">
    <property type="component" value="Unassembled WGS sequence"/>
</dbReference>
<feature type="domain" description="Solute-binding protein family 3/N-terminal" evidence="3">
    <location>
        <begin position="43"/>
        <end position="285"/>
    </location>
</feature>
<accession>A0AAW8EAD4</accession>
<protein>
    <submittedName>
        <fullName evidence="4">Quinoprotein dehydrogenase-associated probable ABC transporter substrate-binding protein</fullName>
    </submittedName>
</protein>
<dbReference type="AlphaFoldDB" id="A0AAW8EAD4"/>
<dbReference type="RefSeq" id="WP_307592594.1">
    <property type="nucleotide sequence ID" value="NZ_JAUSRV010000002.1"/>
</dbReference>
<dbReference type="Gene3D" id="3.40.190.10">
    <property type="entry name" value="Periplasmic binding protein-like II"/>
    <property type="match status" value="2"/>
</dbReference>
<sequence>MTTRQRAAKPFSIGARLRAGLLGAACCCALVPAAAQETPPRKALRVCQDPNNMPFSNTKAEGIENRIAELFGKALGLPVTYYSFPQRLAFFRNTLRFKLPGQDYPCDIVMGVPVGLDEVSVTKPYYRSTYALVFPKGKGMDNVASAEDFLKLDAAKLKSLRIGIYDRSPASQWLNKHGLLEQGVPYKLMSADPAQYPGEIVEKDLAEGKLDAVVVWGPIAGYFARRVKNPALVVVPLKSEKGVRLDYQMAMGVRYGEREWKQQVEGLIESKAPEIQAILKEFGVPVVDASFGVPTN</sequence>
<evidence type="ECO:0000259" key="3">
    <source>
        <dbReference type="SMART" id="SM00062"/>
    </source>
</evidence>
<dbReference type="InterPro" id="IPR001638">
    <property type="entry name" value="Solute-binding_3/MltF_N"/>
</dbReference>
<evidence type="ECO:0000256" key="2">
    <source>
        <dbReference type="SAM" id="SignalP"/>
    </source>
</evidence>
<reference evidence="4" key="1">
    <citation type="submission" date="2023-07" db="EMBL/GenBank/DDBJ databases">
        <title>Sorghum-associated microbial communities from plants grown in Nebraska, USA.</title>
        <authorList>
            <person name="Schachtman D."/>
        </authorList>
    </citation>
    <scope>NUCLEOTIDE SEQUENCE</scope>
    <source>
        <strain evidence="4">DS3315</strain>
    </source>
</reference>
<evidence type="ECO:0000313" key="4">
    <source>
        <dbReference type="EMBL" id="MDP9969701.1"/>
    </source>
</evidence>
<comment type="caution">
    <text evidence="4">The sequence shown here is derived from an EMBL/GenBank/DDBJ whole genome shotgun (WGS) entry which is preliminary data.</text>
</comment>
<evidence type="ECO:0000256" key="1">
    <source>
        <dbReference type="ARBA" id="ARBA00022729"/>
    </source>
</evidence>
<dbReference type="InterPro" id="IPR022448">
    <property type="entry name" value="Quinoprotein_dehydrogenase"/>
</dbReference>
<dbReference type="SMART" id="SM00062">
    <property type="entry name" value="PBPb"/>
    <property type="match status" value="1"/>
</dbReference>